<dbReference type="SUPFAM" id="SSF55920">
    <property type="entry name" value="Creatinase/aminopeptidase"/>
    <property type="match status" value="1"/>
</dbReference>
<dbReference type="PANTHER" id="PTHR43226:SF4">
    <property type="entry name" value="XAA-PRO AMINOPEPTIDASE 3"/>
    <property type="match status" value="1"/>
</dbReference>
<dbReference type="SMART" id="SM01011">
    <property type="entry name" value="AMP_N"/>
    <property type="match status" value="1"/>
</dbReference>
<proteinExistence type="inferred from homology"/>
<dbReference type="InterPro" id="IPR029149">
    <property type="entry name" value="Creatin/AminoP/Spt16_N"/>
</dbReference>
<keyword evidence="8" id="KW-1185">Reference proteome</keyword>
<organism evidence="7 8">
    <name type="scientific">Cronartium quercuum f. sp. fusiforme G11</name>
    <dbReference type="NCBI Taxonomy" id="708437"/>
    <lineage>
        <taxon>Eukaryota</taxon>
        <taxon>Fungi</taxon>
        <taxon>Dikarya</taxon>
        <taxon>Basidiomycota</taxon>
        <taxon>Pucciniomycotina</taxon>
        <taxon>Pucciniomycetes</taxon>
        <taxon>Pucciniales</taxon>
        <taxon>Coleosporiaceae</taxon>
        <taxon>Cronartium</taxon>
    </lineage>
</organism>
<accession>A0A9P6NB25</accession>
<dbReference type="InterPro" id="IPR036005">
    <property type="entry name" value="Creatinase/aminopeptidase-like"/>
</dbReference>
<reference evidence="7" key="1">
    <citation type="submission" date="2013-11" db="EMBL/GenBank/DDBJ databases">
        <title>Genome sequence of the fusiform rust pathogen reveals effectors for host alternation and coevolution with pine.</title>
        <authorList>
            <consortium name="DOE Joint Genome Institute"/>
            <person name="Smith K."/>
            <person name="Pendleton A."/>
            <person name="Kubisiak T."/>
            <person name="Anderson C."/>
            <person name="Salamov A."/>
            <person name="Aerts A."/>
            <person name="Riley R."/>
            <person name="Clum A."/>
            <person name="Lindquist E."/>
            <person name="Ence D."/>
            <person name="Campbell M."/>
            <person name="Kronenberg Z."/>
            <person name="Feau N."/>
            <person name="Dhillon B."/>
            <person name="Hamelin R."/>
            <person name="Burleigh J."/>
            <person name="Smith J."/>
            <person name="Yandell M."/>
            <person name="Nelson C."/>
            <person name="Grigoriev I."/>
            <person name="Davis J."/>
        </authorList>
    </citation>
    <scope>NUCLEOTIDE SEQUENCE</scope>
    <source>
        <strain evidence="7">G11</strain>
    </source>
</reference>
<dbReference type="InterPro" id="IPR007865">
    <property type="entry name" value="Aminopep_P_N"/>
</dbReference>
<evidence type="ECO:0000256" key="5">
    <source>
        <dbReference type="ARBA" id="ARBA00023211"/>
    </source>
</evidence>
<dbReference type="GO" id="GO:0006508">
    <property type="term" value="P:proteolysis"/>
    <property type="evidence" value="ECO:0007669"/>
    <property type="project" value="TreeGrafter"/>
</dbReference>
<dbReference type="Pfam" id="PF00557">
    <property type="entry name" value="Peptidase_M24"/>
    <property type="match status" value="1"/>
</dbReference>
<dbReference type="SUPFAM" id="SSF53092">
    <property type="entry name" value="Creatinase/prolidase N-terminal domain"/>
    <property type="match status" value="1"/>
</dbReference>
<comment type="cofactor">
    <cofactor evidence="1">
        <name>Mn(2+)</name>
        <dbReference type="ChEBI" id="CHEBI:29035"/>
    </cofactor>
</comment>
<keyword evidence="5" id="KW-0464">Manganese</keyword>
<evidence type="ECO:0000256" key="1">
    <source>
        <dbReference type="ARBA" id="ARBA00001936"/>
    </source>
</evidence>
<dbReference type="GO" id="GO:0005739">
    <property type="term" value="C:mitochondrion"/>
    <property type="evidence" value="ECO:0007669"/>
    <property type="project" value="TreeGrafter"/>
</dbReference>
<evidence type="ECO:0000313" key="7">
    <source>
        <dbReference type="EMBL" id="KAG0143291.1"/>
    </source>
</evidence>
<comment type="similarity">
    <text evidence="2">Belongs to the peptidase M24B family.</text>
</comment>
<evidence type="ECO:0000256" key="2">
    <source>
        <dbReference type="ARBA" id="ARBA00008766"/>
    </source>
</evidence>
<comment type="caution">
    <text evidence="7">The sequence shown here is derived from an EMBL/GenBank/DDBJ whole genome shotgun (WGS) entry which is preliminary data.</text>
</comment>
<keyword evidence="4" id="KW-0378">Hydrolase</keyword>
<sequence length="568" mass="63370">MLSLQAEFRIAARGLRRHRFNIPVRRIVGFRSASSVAPLPQASPREDDSAQKYFGQPLPITHPHLLKAHETTIGITSREYAKRRKLLMDSLEDGSAIILAGRRTKWMAHHVFYPFRQSSDFWYLTGFQEPDSCLVMEKDNSEKGYTMTLFVRPKDPSKELWEGARTGEQGVVRWFGADRAFDIDQLATQLRPLLTQSTDIPIYLDLPTDAELLLSRSRKKSSSLLDLFAPSSSQDADLLSVLSSPFRNSRSQTDLDACLSVLATAPLGQTRNRSKKSSKYRPIKSLQRMIDPLKMIKSPAELKLLRKAADITAHGHKAAMRLAAQTSTEKVQTEHDLVQAFETTCQRNSGGFGVRMGYVPVCAAGSAALTVHYTANDRTLHAGNQMVLLDAGYEYAGYVADITRTFPSGNGGKFTSAQRDMYHAVLSAQKELITRCTENRFESLSSLHRASCQLLRGELTRLGFDMRVPGALERLYPHYIGHPVGTDLHDTPTLDRSARLKAGSVITIEPGIYVPDDACYPSHFRGMGIRIEDMVEVREKDYVVLTCNTPKEVVDIEAVGSGLLEHLN</sequence>
<gene>
    <name evidence="7" type="ORF">CROQUDRAFT_661448</name>
</gene>
<dbReference type="Gene3D" id="3.40.350.10">
    <property type="entry name" value="Creatinase/prolidase N-terminal domain"/>
    <property type="match status" value="1"/>
</dbReference>
<protein>
    <recommendedName>
        <fullName evidence="6">Aminopeptidase P N-terminal domain-containing protein</fullName>
    </recommendedName>
</protein>
<dbReference type="InterPro" id="IPR000994">
    <property type="entry name" value="Pept_M24"/>
</dbReference>
<dbReference type="GO" id="GO:0030145">
    <property type="term" value="F:manganese ion binding"/>
    <property type="evidence" value="ECO:0007669"/>
    <property type="project" value="InterPro"/>
</dbReference>
<evidence type="ECO:0000259" key="6">
    <source>
        <dbReference type="SMART" id="SM01011"/>
    </source>
</evidence>
<dbReference type="InterPro" id="IPR052433">
    <property type="entry name" value="X-Pro_dipept-like"/>
</dbReference>
<dbReference type="OrthoDB" id="4215474at2759"/>
<dbReference type="Gene3D" id="3.90.230.10">
    <property type="entry name" value="Creatinase/methionine aminopeptidase superfamily"/>
    <property type="match status" value="1"/>
</dbReference>
<evidence type="ECO:0000256" key="3">
    <source>
        <dbReference type="ARBA" id="ARBA00022723"/>
    </source>
</evidence>
<dbReference type="Pfam" id="PF05195">
    <property type="entry name" value="AMP_N"/>
    <property type="match status" value="1"/>
</dbReference>
<name>A0A9P6NB25_9BASI</name>
<dbReference type="AlphaFoldDB" id="A0A9P6NB25"/>
<dbReference type="GO" id="GO:0070006">
    <property type="term" value="F:metalloaminopeptidase activity"/>
    <property type="evidence" value="ECO:0007669"/>
    <property type="project" value="InterPro"/>
</dbReference>
<evidence type="ECO:0000256" key="4">
    <source>
        <dbReference type="ARBA" id="ARBA00022801"/>
    </source>
</evidence>
<keyword evidence="3" id="KW-0479">Metal-binding</keyword>
<dbReference type="Proteomes" id="UP000886653">
    <property type="component" value="Unassembled WGS sequence"/>
</dbReference>
<evidence type="ECO:0000313" key="8">
    <source>
        <dbReference type="Proteomes" id="UP000886653"/>
    </source>
</evidence>
<dbReference type="EMBL" id="MU167323">
    <property type="protein sequence ID" value="KAG0143291.1"/>
    <property type="molecule type" value="Genomic_DNA"/>
</dbReference>
<feature type="domain" description="Aminopeptidase P N-terminal" evidence="6">
    <location>
        <begin position="75"/>
        <end position="211"/>
    </location>
</feature>
<dbReference type="PANTHER" id="PTHR43226">
    <property type="entry name" value="XAA-PRO AMINOPEPTIDASE 3"/>
    <property type="match status" value="1"/>
</dbReference>